<comment type="caution">
    <text evidence="1">The sequence shown here is derived from an EMBL/GenBank/DDBJ whole genome shotgun (WGS) entry which is preliminary data.</text>
</comment>
<dbReference type="Proteomes" id="UP000467841">
    <property type="component" value="Unassembled WGS sequence"/>
</dbReference>
<organism evidence="1 2">
    <name type="scientific">Microthlaspi erraticum</name>
    <dbReference type="NCBI Taxonomy" id="1685480"/>
    <lineage>
        <taxon>Eukaryota</taxon>
        <taxon>Viridiplantae</taxon>
        <taxon>Streptophyta</taxon>
        <taxon>Embryophyta</taxon>
        <taxon>Tracheophyta</taxon>
        <taxon>Spermatophyta</taxon>
        <taxon>Magnoliopsida</taxon>
        <taxon>eudicotyledons</taxon>
        <taxon>Gunneridae</taxon>
        <taxon>Pentapetalae</taxon>
        <taxon>rosids</taxon>
        <taxon>malvids</taxon>
        <taxon>Brassicales</taxon>
        <taxon>Brassicaceae</taxon>
        <taxon>Coluteocarpeae</taxon>
        <taxon>Microthlaspi</taxon>
    </lineage>
</organism>
<evidence type="ECO:0000313" key="2">
    <source>
        <dbReference type="Proteomes" id="UP000467841"/>
    </source>
</evidence>
<accession>A0A6D2JK04</accession>
<reference evidence="1" key="1">
    <citation type="submission" date="2020-01" db="EMBL/GenBank/DDBJ databases">
        <authorList>
            <person name="Mishra B."/>
        </authorList>
    </citation>
    <scope>NUCLEOTIDE SEQUENCE [LARGE SCALE GENOMIC DNA]</scope>
</reference>
<dbReference type="EMBL" id="CACVBM020001225">
    <property type="protein sequence ID" value="CAA7040230.1"/>
    <property type="molecule type" value="Genomic_DNA"/>
</dbReference>
<name>A0A6D2JK04_9BRAS</name>
<dbReference type="AlphaFoldDB" id="A0A6D2JK04"/>
<proteinExistence type="predicted"/>
<gene>
    <name evidence="1" type="ORF">MERR_LOCUS27465</name>
</gene>
<keyword evidence="2" id="KW-1185">Reference proteome</keyword>
<sequence>MFRHTKAVEWIGDAETLPLDTATLITVADLQAAIAGALKQFTVGMKEQLAEVCFEQQKINDQLTCPPRTHQLFLETLEPQTIRQESNLNGPVADEAIQRIWKQPLVPNLEAASSAELTELRQAFKRLESQAIYLYFKCFY</sequence>
<evidence type="ECO:0000313" key="1">
    <source>
        <dbReference type="EMBL" id="CAA7040230.1"/>
    </source>
</evidence>
<protein>
    <submittedName>
        <fullName evidence="1">Uncharacterized protein</fullName>
    </submittedName>
</protein>